<keyword evidence="4" id="KW-1185">Reference proteome</keyword>
<keyword evidence="2" id="KW-1133">Transmembrane helix</keyword>
<dbReference type="Proteomes" id="UP000198802">
    <property type="component" value="Unassembled WGS sequence"/>
</dbReference>
<accession>A0A0S4QTF6</accession>
<evidence type="ECO:0000256" key="2">
    <source>
        <dbReference type="SAM" id="Phobius"/>
    </source>
</evidence>
<keyword evidence="2" id="KW-0812">Transmembrane</keyword>
<feature type="compositionally biased region" description="Low complexity" evidence="1">
    <location>
        <begin position="150"/>
        <end position="161"/>
    </location>
</feature>
<feature type="transmembrane region" description="Helical" evidence="2">
    <location>
        <begin position="49"/>
        <end position="74"/>
    </location>
</feature>
<dbReference type="InterPro" id="IPR009937">
    <property type="entry name" value="Phage_holin_3_6"/>
</dbReference>
<keyword evidence="2" id="KW-0472">Membrane</keyword>
<dbReference type="Pfam" id="PF07332">
    <property type="entry name" value="Phage_holin_3_6"/>
    <property type="match status" value="1"/>
</dbReference>
<feature type="transmembrane region" description="Helical" evidence="2">
    <location>
        <begin position="86"/>
        <end position="109"/>
    </location>
</feature>
<evidence type="ECO:0000313" key="3">
    <source>
        <dbReference type="EMBL" id="CUU58415.1"/>
    </source>
</evidence>
<proteinExistence type="predicted"/>
<reference evidence="4" key="1">
    <citation type="submission" date="2015-11" db="EMBL/GenBank/DDBJ databases">
        <authorList>
            <person name="Varghese N."/>
        </authorList>
    </citation>
    <scope>NUCLEOTIDE SEQUENCE [LARGE SCALE GENOMIC DNA]</scope>
    <source>
        <strain evidence="4">DSM 45899</strain>
    </source>
</reference>
<organism evidence="3 4">
    <name type="scientific">Parafrankia irregularis</name>
    <dbReference type="NCBI Taxonomy" id="795642"/>
    <lineage>
        <taxon>Bacteria</taxon>
        <taxon>Bacillati</taxon>
        <taxon>Actinomycetota</taxon>
        <taxon>Actinomycetes</taxon>
        <taxon>Frankiales</taxon>
        <taxon>Frankiaceae</taxon>
        <taxon>Parafrankia</taxon>
    </lineage>
</organism>
<gene>
    <name evidence="3" type="ORF">Ga0074812_11948</name>
</gene>
<sequence length="183" mass="18847">MPTRTDSSRAGREPTLGELVALATRDMSLLIRQEIELAKAELARQAVSAGLGAGFLVVAAGLGFGALIAGTIFLGELFTWAGMERFWAYLLTAVLYLALAGLLVVFALTRFKKLSPPERTIQTVRDDIAWLRRPTGRSGAARKGHGTAEVGSAPAGPDSAAAGPVVAGPIVAGPVVAGPAAAE</sequence>
<dbReference type="RefSeq" id="WP_091281493.1">
    <property type="nucleotide sequence ID" value="NZ_FAOZ01000019.1"/>
</dbReference>
<name>A0A0S4QTF6_9ACTN</name>
<dbReference type="EMBL" id="FAOZ01000019">
    <property type="protein sequence ID" value="CUU58415.1"/>
    <property type="molecule type" value="Genomic_DNA"/>
</dbReference>
<evidence type="ECO:0000313" key="4">
    <source>
        <dbReference type="Proteomes" id="UP000198802"/>
    </source>
</evidence>
<evidence type="ECO:0000256" key="1">
    <source>
        <dbReference type="SAM" id="MobiDB-lite"/>
    </source>
</evidence>
<protein>
    <submittedName>
        <fullName evidence="3">Putative Holin-X, holin superfamily III</fullName>
    </submittedName>
</protein>
<feature type="region of interest" description="Disordered" evidence="1">
    <location>
        <begin position="135"/>
        <end position="161"/>
    </location>
</feature>
<dbReference type="AlphaFoldDB" id="A0A0S4QTF6"/>